<keyword evidence="3" id="KW-1185">Reference proteome</keyword>
<reference evidence="2 3" key="1">
    <citation type="submission" date="2020-11" db="EMBL/GenBank/DDBJ databases">
        <title>Complete genome sequence unveiled secondary metabolic potentials in Streptomyces solisilvae HNM0141.</title>
        <authorList>
            <person name="Huang X."/>
        </authorList>
    </citation>
    <scope>NUCLEOTIDE SEQUENCE [LARGE SCALE GENOMIC DNA]</scope>
    <source>
        <strain evidence="2 3">HNM0141</strain>
    </source>
</reference>
<protein>
    <submittedName>
        <fullName evidence="2">Uncharacterized protein</fullName>
    </submittedName>
</protein>
<feature type="region of interest" description="Disordered" evidence="1">
    <location>
        <begin position="94"/>
        <end position="126"/>
    </location>
</feature>
<feature type="region of interest" description="Disordered" evidence="1">
    <location>
        <begin position="20"/>
        <end position="46"/>
    </location>
</feature>
<name>A0ABX6WIU8_STRMQ</name>
<evidence type="ECO:0000256" key="1">
    <source>
        <dbReference type="SAM" id="MobiDB-lite"/>
    </source>
</evidence>
<sequence>MELSVHEAVAASIRLQALLRASRTPPPPAQPGRAALGGKPSPAEQETAAALYEQLAFGDVAGDAPEDQDDGQEREFVVSPERLEWLRELQRRVGELARDVPKAETKRQRDGTAGTPPHRPGYRPRR</sequence>
<evidence type="ECO:0000313" key="2">
    <source>
        <dbReference type="EMBL" id="QPI61350.1"/>
    </source>
</evidence>
<organism evidence="2 3">
    <name type="scientific">Streptomyces malaysiensis</name>
    <dbReference type="NCBI Taxonomy" id="92644"/>
    <lineage>
        <taxon>Bacteria</taxon>
        <taxon>Bacillati</taxon>
        <taxon>Actinomycetota</taxon>
        <taxon>Actinomycetes</taxon>
        <taxon>Kitasatosporales</taxon>
        <taxon>Streptomycetaceae</taxon>
        <taxon>Streptomyces</taxon>
        <taxon>Streptomyces violaceusniger group</taxon>
    </lineage>
</organism>
<feature type="compositionally biased region" description="Basic and acidic residues" evidence="1">
    <location>
        <begin position="94"/>
        <end position="110"/>
    </location>
</feature>
<dbReference type="Proteomes" id="UP000663421">
    <property type="component" value="Chromosome"/>
</dbReference>
<accession>A0ABX6WIU8</accession>
<dbReference type="EMBL" id="CP065050">
    <property type="protein sequence ID" value="QPI61350.1"/>
    <property type="molecule type" value="Genomic_DNA"/>
</dbReference>
<proteinExistence type="predicted"/>
<gene>
    <name evidence="2" type="ORF">I1A49_46355</name>
</gene>
<evidence type="ECO:0000313" key="3">
    <source>
        <dbReference type="Proteomes" id="UP000663421"/>
    </source>
</evidence>